<feature type="signal peptide" evidence="2">
    <location>
        <begin position="1"/>
        <end position="20"/>
    </location>
</feature>
<protein>
    <recommendedName>
        <fullName evidence="5">RxLR effector protein</fullName>
    </recommendedName>
</protein>
<dbReference type="Proteomes" id="UP001162031">
    <property type="component" value="Unassembled WGS sequence"/>
</dbReference>
<dbReference type="EMBL" id="CANTFL010000174">
    <property type="protein sequence ID" value="CAI5717006.1"/>
    <property type="molecule type" value="Genomic_DNA"/>
</dbReference>
<evidence type="ECO:0000313" key="4">
    <source>
        <dbReference type="Proteomes" id="UP001162031"/>
    </source>
</evidence>
<sequence>MRLAYSTAAVLVAVFASSHAMPTGVNANALPESDVSPVARVTDGGAYDADTQRLLRESFDDDDSALDLNPEERIDSTRISEAAAPITEKIASKGWRLGAADAWAGQQVFNSHALQFAKTNYKRLSKPLEWWYKFYNWLLKNPLSNRLLKPLKDHKVDGKTLRDHYHEAYLKYEEIYSAQKRIDEWGTEYIGTAPKDLEAALKKVAGSEQYKLIETNVNAVVKDLNKLKFYRLQQFEQVDAWTVFKLAWTKFEAGRNKFNEDVRKASEDFQKVSKSEDVAEFKTIFTELAQRLAKIDEGDFLKIARVKKPEAAASPTVNLPEPLPGSPLGTPGTPKDSNPKVE</sequence>
<reference evidence="3" key="1">
    <citation type="submission" date="2022-12" db="EMBL/GenBank/DDBJ databases">
        <authorList>
            <person name="Webb A."/>
        </authorList>
    </citation>
    <scope>NUCLEOTIDE SEQUENCE</scope>
    <source>
        <strain evidence="3">Hp1</strain>
    </source>
</reference>
<evidence type="ECO:0000313" key="3">
    <source>
        <dbReference type="EMBL" id="CAI5717006.1"/>
    </source>
</evidence>
<name>A0AAV0T954_HYABA</name>
<proteinExistence type="predicted"/>
<dbReference type="AlphaFoldDB" id="A0AAV0T954"/>
<keyword evidence="4" id="KW-1185">Reference proteome</keyword>
<accession>A0AAV0T954</accession>
<organism evidence="3 4">
    <name type="scientific">Hyaloperonospora brassicae</name>
    <name type="common">Brassica downy mildew</name>
    <name type="synonym">Peronospora brassicae</name>
    <dbReference type="NCBI Taxonomy" id="162125"/>
    <lineage>
        <taxon>Eukaryota</taxon>
        <taxon>Sar</taxon>
        <taxon>Stramenopiles</taxon>
        <taxon>Oomycota</taxon>
        <taxon>Peronosporomycetes</taxon>
        <taxon>Peronosporales</taxon>
        <taxon>Peronosporaceae</taxon>
        <taxon>Hyaloperonospora</taxon>
    </lineage>
</organism>
<feature type="chain" id="PRO_5043729209" description="RxLR effector protein" evidence="2">
    <location>
        <begin position="21"/>
        <end position="342"/>
    </location>
</feature>
<evidence type="ECO:0000256" key="2">
    <source>
        <dbReference type="SAM" id="SignalP"/>
    </source>
</evidence>
<feature type="region of interest" description="Disordered" evidence="1">
    <location>
        <begin position="310"/>
        <end position="342"/>
    </location>
</feature>
<evidence type="ECO:0000256" key="1">
    <source>
        <dbReference type="SAM" id="MobiDB-lite"/>
    </source>
</evidence>
<evidence type="ECO:0008006" key="5">
    <source>
        <dbReference type="Google" id="ProtNLM"/>
    </source>
</evidence>
<gene>
    <name evidence="3" type="ORF">HBR001_LOCUS1737</name>
</gene>
<comment type="caution">
    <text evidence="3">The sequence shown here is derived from an EMBL/GenBank/DDBJ whole genome shotgun (WGS) entry which is preliminary data.</text>
</comment>
<keyword evidence="2" id="KW-0732">Signal</keyword>